<organism evidence="2 3">
    <name type="scientific">Kribbella albertanoniae</name>
    <dbReference type="NCBI Taxonomy" id="1266829"/>
    <lineage>
        <taxon>Bacteria</taxon>
        <taxon>Bacillati</taxon>
        <taxon>Actinomycetota</taxon>
        <taxon>Actinomycetes</taxon>
        <taxon>Propionibacteriales</taxon>
        <taxon>Kribbellaceae</taxon>
        <taxon>Kribbella</taxon>
    </lineage>
</organism>
<dbReference type="EMBL" id="SMKA01000066">
    <property type="protein sequence ID" value="TDC29056.1"/>
    <property type="molecule type" value="Genomic_DNA"/>
</dbReference>
<dbReference type="PANTHER" id="PTHR43464:SF83">
    <property type="entry name" value="MALONYL-[ACYL-CARRIER PROTEIN] O-METHYLTRANSFERASE"/>
    <property type="match status" value="1"/>
</dbReference>
<dbReference type="GO" id="GO:0008168">
    <property type="term" value="F:methyltransferase activity"/>
    <property type="evidence" value="ECO:0007669"/>
    <property type="project" value="UniProtKB-KW"/>
</dbReference>
<dbReference type="AlphaFoldDB" id="A0A4R4Q223"/>
<protein>
    <submittedName>
        <fullName evidence="2">Class I SAM-dependent methyltransferase</fullName>
    </submittedName>
</protein>
<dbReference type="OrthoDB" id="3696043at2"/>
<keyword evidence="2" id="KW-0808">Transferase</keyword>
<reference evidence="2 3" key="1">
    <citation type="submission" date="2019-03" db="EMBL/GenBank/DDBJ databases">
        <title>Draft genome sequences of novel Actinobacteria.</title>
        <authorList>
            <person name="Sahin N."/>
            <person name="Ay H."/>
            <person name="Saygin H."/>
        </authorList>
    </citation>
    <scope>NUCLEOTIDE SEQUENCE [LARGE SCALE GENOMIC DNA]</scope>
    <source>
        <strain evidence="2 3">JCM 30547</strain>
    </source>
</reference>
<evidence type="ECO:0000313" key="3">
    <source>
        <dbReference type="Proteomes" id="UP000295075"/>
    </source>
</evidence>
<dbReference type="InterPro" id="IPR041698">
    <property type="entry name" value="Methyltransf_25"/>
</dbReference>
<dbReference type="RefSeq" id="WP_132407704.1">
    <property type="nucleotide sequence ID" value="NZ_SMKA01000066.1"/>
</dbReference>
<dbReference type="Gene3D" id="3.40.50.150">
    <property type="entry name" value="Vaccinia Virus protein VP39"/>
    <property type="match status" value="1"/>
</dbReference>
<evidence type="ECO:0000259" key="1">
    <source>
        <dbReference type="Pfam" id="PF13649"/>
    </source>
</evidence>
<gene>
    <name evidence="2" type="ORF">E1261_16810</name>
</gene>
<proteinExistence type="predicted"/>
<dbReference type="Proteomes" id="UP000295075">
    <property type="component" value="Unassembled WGS sequence"/>
</dbReference>
<sequence>MNEGYVEGFATAYDRFWRPYPTQSAEALLKLVQAAVPEARRVLDIGCGTGIVAERFLQAGYDVTGFDRSAAMLARARTRLGDTPVLYEADATDFSVDEQFDVAFSTYDIPNHLAGMEEVAAYLGCVYRAVAPGGLFVFDVASVEGLRGMNKMEIRDTEEAILLFRGALNESAGVGFYRITGVVRAEDGRYDRFETTMTNIVVPVDQTLKLLAEAGWVDTYVADPSDLLTPLAEVPESLRRLYFVSRKGDQSSE</sequence>
<dbReference type="Gene3D" id="2.20.25.110">
    <property type="entry name" value="S-adenosyl-L-methionine-dependent methyltransferases"/>
    <property type="match status" value="1"/>
</dbReference>
<name>A0A4R4Q223_9ACTN</name>
<dbReference type="InterPro" id="IPR029063">
    <property type="entry name" value="SAM-dependent_MTases_sf"/>
</dbReference>
<dbReference type="GO" id="GO:0032259">
    <property type="term" value="P:methylation"/>
    <property type="evidence" value="ECO:0007669"/>
    <property type="project" value="UniProtKB-KW"/>
</dbReference>
<dbReference type="SUPFAM" id="SSF53335">
    <property type="entry name" value="S-adenosyl-L-methionine-dependent methyltransferases"/>
    <property type="match status" value="1"/>
</dbReference>
<dbReference type="Pfam" id="PF13649">
    <property type="entry name" value="Methyltransf_25"/>
    <property type="match status" value="1"/>
</dbReference>
<accession>A0A4R4Q223</accession>
<dbReference type="PANTHER" id="PTHR43464">
    <property type="entry name" value="METHYLTRANSFERASE"/>
    <property type="match status" value="1"/>
</dbReference>
<keyword evidence="2" id="KW-0489">Methyltransferase</keyword>
<keyword evidence="3" id="KW-1185">Reference proteome</keyword>
<feature type="domain" description="Methyltransferase" evidence="1">
    <location>
        <begin position="42"/>
        <end position="134"/>
    </location>
</feature>
<comment type="caution">
    <text evidence="2">The sequence shown here is derived from an EMBL/GenBank/DDBJ whole genome shotgun (WGS) entry which is preliminary data.</text>
</comment>
<dbReference type="CDD" id="cd02440">
    <property type="entry name" value="AdoMet_MTases"/>
    <property type="match status" value="1"/>
</dbReference>
<evidence type="ECO:0000313" key="2">
    <source>
        <dbReference type="EMBL" id="TDC29056.1"/>
    </source>
</evidence>